<sequence>MTVQGESGCVFCRIARGEAPASMVLEDDGSGVVAFMDIAPASRGHLLVVPVRHAVTLWDLTEEEAAAIFRVARRIAGAMRETLGFDGLNVLQSNGAAAGQVVFHFHLHLIPRYAGGEGLAFRLRPPTYTAPERLELDAVADRLRRALEASSTAS</sequence>
<gene>
    <name evidence="3" type="ORF">U7230_06390</name>
</gene>
<dbReference type="PROSITE" id="PS51084">
    <property type="entry name" value="HIT_2"/>
    <property type="match status" value="1"/>
</dbReference>
<dbReference type="PANTHER" id="PTHR46648">
    <property type="entry name" value="HIT FAMILY PROTEIN 1"/>
    <property type="match status" value="1"/>
</dbReference>
<feature type="short sequence motif" description="Histidine triad motif" evidence="1">
    <location>
        <begin position="104"/>
        <end position="108"/>
    </location>
</feature>
<dbReference type="InterPro" id="IPR001310">
    <property type="entry name" value="Histidine_triad_HIT"/>
</dbReference>
<dbReference type="InterPro" id="IPR011146">
    <property type="entry name" value="HIT-like"/>
</dbReference>
<evidence type="ECO:0000256" key="1">
    <source>
        <dbReference type="PROSITE-ProRule" id="PRU00464"/>
    </source>
</evidence>
<dbReference type="InterPro" id="IPR039384">
    <property type="entry name" value="HINT"/>
</dbReference>
<protein>
    <submittedName>
        <fullName evidence="3">HIT family protein</fullName>
    </submittedName>
</protein>
<dbReference type="Pfam" id="PF01230">
    <property type="entry name" value="HIT"/>
    <property type="match status" value="1"/>
</dbReference>
<dbReference type="Gene3D" id="3.30.428.10">
    <property type="entry name" value="HIT-like"/>
    <property type="match status" value="1"/>
</dbReference>
<keyword evidence="4" id="KW-1185">Reference proteome</keyword>
<evidence type="ECO:0000313" key="4">
    <source>
        <dbReference type="Proteomes" id="UP001332192"/>
    </source>
</evidence>
<dbReference type="RefSeq" id="WP_324717897.1">
    <property type="nucleotide sequence ID" value="NZ_CP141615.1"/>
</dbReference>
<dbReference type="InterPro" id="IPR036265">
    <property type="entry name" value="HIT-like_sf"/>
</dbReference>
<evidence type="ECO:0000259" key="2">
    <source>
        <dbReference type="PROSITE" id="PS51084"/>
    </source>
</evidence>
<reference evidence="3 4" key="1">
    <citation type="journal article" date="2024" name="Front. Microbiol.">
        <title>Novel thermophilic genera Geochorda gen. nov. and Carboxydochorda gen. nov. from the deep terrestrial subsurface reveal the ecophysiological diversity in the class Limnochordia.</title>
        <authorList>
            <person name="Karnachuk O.V."/>
            <person name="Lukina A.P."/>
            <person name="Avakyan M.R."/>
            <person name="Kadnikov V.V."/>
            <person name="Begmatov S."/>
            <person name="Beletsky A.V."/>
            <person name="Vlasova K.G."/>
            <person name="Novikov A.A."/>
            <person name="Shcherbakova V.A."/>
            <person name="Mardanov A.V."/>
            <person name="Ravin N.V."/>
        </authorList>
    </citation>
    <scope>NUCLEOTIDE SEQUENCE [LARGE SCALE GENOMIC DNA]</scope>
    <source>
        <strain evidence="3 4">L945</strain>
    </source>
</reference>
<dbReference type="PANTHER" id="PTHR46648:SF1">
    <property type="entry name" value="ADENOSINE 5'-MONOPHOSPHORAMIDASE HNT1"/>
    <property type="match status" value="1"/>
</dbReference>
<dbReference type="SUPFAM" id="SSF54197">
    <property type="entry name" value="HIT-like"/>
    <property type="match status" value="1"/>
</dbReference>
<accession>A0ABZ1C0K6</accession>
<evidence type="ECO:0000313" key="3">
    <source>
        <dbReference type="EMBL" id="WRP18624.1"/>
    </source>
</evidence>
<proteinExistence type="predicted"/>
<dbReference type="PRINTS" id="PR00332">
    <property type="entry name" value="HISTRIAD"/>
</dbReference>
<dbReference type="CDD" id="cd01277">
    <property type="entry name" value="HINT_subgroup"/>
    <property type="match status" value="1"/>
</dbReference>
<dbReference type="EMBL" id="CP141615">
    <property type="protein sequence ID" value="WRP18624.1"/>
    <property type="molecule type" value="Genomic_DNA"/>
</dbReference>
<organism evidence="3 4">
    <name type="scientific">Carboxydichorda subterranea</name>
    <dbReference type="NCBI Taxonomy" id="3109565"/>
    <lineage>
        <taxon>Bacteria</taxon>
        <taxon>Bacillati</taxon>
        <taxon>Bacillota</taxon>
        <taxon>Limnochordia</taxon>
        <taxon>Limnochordales</taxon>
        <taxon>Geochordaceae</taxon>
        <taxon>Carboxydichorda</taxon>
    </lineage>
</organism>
<name>A0ABZ1C0K6_9FIRM</name>
<feature type="domain" description="HIT" evidence="2">
    <location>
        <begin position="10"/>
        <end position="119"/>
    </location>
</feature>
<dbReference type="Proteomes" id="UP001332192">
    <property type="component" value="Chromosome"/>
</dbReference>